<dbReference type="Proteomes" id="UP000265140">
    <property type="component" value="Chromosome 22"/>
</dbReference>
<keyword evidence="2" id="KW-1185">Reference proteome</keyword>
<organism evidence="1 2">
    <name type="scientific">Esox lucius</name>
    <name type="common">Northern pike</name>
    <dbReference type="NCBI Taxonomy" id="8010"/>
    <lineage>
        <taxon>Eukaryota</taxon>
        <taxon>Metazoa</taxon>
        <taxon>Chordata</taxon>
        <taxon>Craniata</taxon>
        <taxon>Vertebrata</taxon>
        <taxon>Euteleostomi</taxon>
        <taxon>Actinopterygii</taxon>
        <taxon>Neopterygii</taxon>
        <taxon>Teleostei</taxon>
        <taxon>Protacanthopterygii</taxon>
        <taxon>Esociformes</taxon>
        <taxon>Esocidae</taxon>
        <taxon>Esox</taxon>
    </lineage>
</organism>
<accession>A0AAY5L7D6</accession>
<dbReference type="Ensembl" id="ENSELUT00000102297.1">
    <property type="protein sequence ID" value="ENSELUP00000094652.1"/>
    <property type="gene ID" value="ENSELUG00000040916.1"/>
</dbReference>
<reference evidence="1" key="3">
    <citation type="submission" date="2025-09" db="UniProtKB">
        <authorList>
            <consortium name="Ensembl"/>
        </authorList>
    </citation>
    <scope>IDENTIFICATION</scope>
</reference>
<evidence type="ECO:0000313" key="1">
    <source>
        <dbReference type="Ensembl" id="ENSELUP00000094652.1"/>
    </source>
</evidence>
<proteinExistence type="predicted"/>
<name>A0AAY5L7D6_ESOLU</name>
<evidence type="ECO:0000313" key="2">
    <source>
        <dbReference type="Proteomes" id="UP000265140"/>
    </source>
</evidence>
<protein>
    <submittedName>
        <fullName evidence="1">Uncharacterized protein</fullName>
    </submittedName>
</protein>
<dbReference type="PANTHER" id="PTHR31025:SF29">
    <property type="entry name" value="SI:CH211-196P9.1"/>
    <property type="match status" value="1"/>
</dbReference>
<reference evidence="1 2" key="1">
    <citation type="submission" date="2020-02" db="EMBL/GenBank/DDBJ databases">
        <title>Esox lucius (northern pike) genome, fEsoLuc1, primary haplotype.</title>
        <authorList>
            <person name="Myers G."/>
            <person name="Karagic N."/>
            <person name="Meyer A."/>
            <person name="Pippel M."/>
            <person name="Reichard M."/>
            <person name="Winkler S."/>
            <person name="Tracey A."/>
            <person name="Sims Y."/>
            <person name="Howe K."/>
            <person name="Rhie A."/>
            <person name="Formenti G."/>
            <person name="Durbin R."/>
            <person name="Fedrigo O."/>
            <person name="Jarvis E.D."/>
        </authorList>
    </citation>
    <scope>NUCLEOTIDE SEQUENCE [LARGE SCALE GENOMIC DNA]</scope>
</reference>
<dbReference type="GeneTree" id="ENSGT00940000165263"/>
<sequence length="401" mass="45611">MVSNSFNIDAEKAKRTVQDALEKKSGGEEVLEEYQTTKTLKHSTRRQLVNIVVSHMTEIHGRIPTRKQRETYALGIISLFPSLKDPFSAKGYEHFYDPEKGTGFISWRLKTLSRKNPKRVRLEMSESGGPSRRRRIDDVQQLEGDACREAISFLVHTADETEVMQKMKETFKHRQELVHNPDRSADVLDVFPRYLDVKGLINQDFALLFNAGTSNKFLKRWETAFKQKIINEAKSLTSTAEIRCLLNAAGGQGSENDWDSDMSSVLLLLHLLPPPPGRKKTKISPTEAIDRLVHFHKSCTSIEGHLSGREGHQPFLLGSGRIKGRIDHFYVVVDKRLIPCSGTSSLSAFDELFKVHYVFNLSYEEALVNFFTFLQTTVYNIDVGLSSESPRVRELRAKLLN</sequence>
<dbReference type="PANTHER" id="PTHR31025">
    <property type="entry name" value="SI:CH211-196P9.1-RELATED"/>
    <property type="match status" value="1"/>
</dbReference>
<dbReference type="AlphaFoldDB" id="A0AAY5L7D6"/>
<reference evidence="1" key="2">
    <citation type="submission" date="2025-08" db="UniProtKB">
        <authorList>
            <consortium name="Ensembl"/>
        </authorList>
    </citation>
    <scope>IDENTIFICATION</scope>
</reference>